<protein>
    <submittedName>
        <fullName evidence="4">Nucleotidyltransferase-like</fullName>
    </submittedName>
</protein>
<dbReference type="Gene3D" id="3.30.460.10">
    <property type="entry name" value="Beta Polymerase, domain 2"/>
    <property type="match status" value="1"/>
</dbReference>
<sequence>MDEEFSVVFLHNIIDDTVESVIHIKPTNGQSTLIDGFDELYLVIVKERSEKIKIKNILHNSSNIQIRWVDQLYFTHIIENRFHRRFVQWALQGKVLYDKKHYMKQVRDRFFTYPSTFHSRTICVEFTRFLRHYLEAKEYVSQEQILDAYNSMFCALHHWARLAVIEAGEVPETVVWQQVSQIDYSIFKLYEELITTNDPLVKRIELLLLASEFSVISKMGECSAFLLNIMRERKEPWSVDELLHHPEFYGVQFDLILLLEKLSKRSLLKEVLVENEYGIEKKYTVE</sequence>
<reference evidence="4 5" key="1">
    <citation type="submission" date="2016-10" db="EMBL/GenBank/DDBJ databases">
        <authorList>
            <person name="de Groot N.N."/>
        </authorList>
    </citation>
    <scope>NUCLEOTIDE SEQUENCE [LARGE SCALE GENOMIC DNA]</scope>
    <source>
        <strain evidence="4 5">DSM 2895</strain>
    </source>
</reference>
<dbReference type="Pfam" id="PF14540">
    <property type="entry name" value="NTF-like"/>
    <property type="match status" value="1"/>
</dbReference>
<feature type="domain" description="Nucleotidyltransferase-like" evidence="1">
    <location>
        <begin position="16"/>
        <end position="115"/>
    </location>
</feature>
<dbReference type="Pfam" id="PF22339">
    <property type="entry name" value="YgxA-like_sub_bind"/>
    <property type="match status" value="1"/>
</dbReference>
<feature type="domain" description="YgxA-like helix-turn-helix" evidence="2">
    <location>
        <begin position="225"/>
        <end position="274"/>
    </location>
</feature>
<dbReference type="OrthoDB" id="2350973at2"/>
<dbReference type="GO" id="GO:0016740">
    <property type="term" value="F:transferase activity"/>
    <property type="evidence" value="ECO:0007669"/>
    <property type="project" value="UniProtKB-KW"/>
</dbReference>
<name>A0A0K2WDU7_ANEMI</name>
<dbReference type="GeneID" id="42308740"/>
<evidence type="ECO:0000313" key="5">
    <source>
        <dbReference type="Proteomes" id="UP000182836"/>
    </source>
</evidence>
<evidence type="ECO:0000313" key="4">
    <source>
        <dbReference type="EMBL" id="SDK58992.1"/>
    </source>
</evidence>
<dbReference type="InterPro" id="IPR029348">
    <property type="entry name" value="NTF-like"/>
</dbReference>
<dbReference type="RefSeq" id="WP_052520487.1">
    <property type="nucleotide sequence ID" value="NZ_BJOA01000356.1"/>
</dbReference>
<keyword evidence="4" id="KW-0808">Transferase</keyword>
<evidence type="ECO:0000259" key="2">
    <source>
        <dbReference type="Pfam" id="PF18576"/>
    </source>
</evidence>
<proteinExistence type="predicted"/>
<dbReference type="Pfam" id="PF18576">
    <property type="entry name" value="HTH_52"/>
    <property type="match status" value="1"/>
</dbReference>
<dbReference type="AlphaFoldDB" id="A0A0K2WDU7"/>
<dbReference type="InterPro" id="IPR043519">
    <property type="entry name" value="NT_sf"/>
</dbReference>
<feature type="domain" description="YgxA-like substrate binding" evidence="3">
    <location>
        <begin position="122"/>
        <end position="218"/>
    </location>
</feature>
<dbReference type="EMBL" id="FNED01000079">
    <property type="protein sequence ID" value="SDK58992.1"/>
    <property type="molecule type" value="Genomic_DNA"/>
</dbReference>
<accession>A0A0K2WDU7</accession>
<gene>
    <name evidence="4" type="ORF">SAMN04487909_1795</name>
</gene>
<evidence type="ECO:0000259" key="3">
    <source>
        <dbReference type="Pfam" id="PF22339"/>
    </source>
</evidence>
<dbReference type="Gene3D" id="1.20.120.330">
    <property type="entry name" value="Nucleotidyltransferases domain 2"/>
    <property type="match status" value="1"/>
</dbReference>
<dbReference type="InterPro" id="IPR054515">
    <property type="entry name" value="YgxA-like_substrate-bd"/>
</dbReference>
<evidence type="ECO:0000259" key="1">
    <source>
        <dbReference type="Pfam" id="PF14540"/>
    </source>
</evidence>
<dbReference type="InterPro" id="IPR041143">
    <property type="entry name" value="YgxA_HTH"/>
</dbReference>
<dbReference type="Proteomes" id="UP000182836">
    <property type="component" value="Unassembled WGS sequence"/>
</dbReference>
<organism evidence="4 5">
    <name type="scientific">Aneurinibacillus migulanus</name>
    <name type="common">Bacillus migulanus</name>
    <dbReference type="NCBI Taxonomy" id="47500"/>
    <lineage>
        <taxon>Bacteria</taxon>
        <taxon>Bacillati</taxon>
        <taxon>Bacillota</taxon>
        <taxon>Bacilli</taxon>
        <taxon>Bacillales</taxon>
        <taxon>Paenibacillaceae</taxon>
        <taxon>Aneurinibacillus group</taxon>
        <taxon>Aneurinibacillus</taxon>
    </lineage>
</organism>